<dbReference type="EMBL" id="JASBWR010000131">
    <property type="protein sequence ID" value="KAJ9092761.1"/>
    <property type="molecule type" value="Genomic_DNA"/>
</dbReference>
<organism evidence="1 2">
    <name type="scientific">Naganishia cerealis</name>
    <dbReference type="NCBI Taxonomy" id="610337"/>
    <lineage>
        <taxon>Eukaryota</taxon>
        <taxon>Fungi</taxon>
        <taxon>Dikarya</taxon>
        <taxon>Basidiomycota</taxon>
        <taxon>Agaricomycotina</taxon>
        <taxon>Tremellomycetes</taxon>
        <taxon>Filobasidiales</taxon>
        <taxon>Filobasidiaceae</taxon>
        <taxon>Naganishia</taxon>
    </lineage>
</organism>
<accession>A0ACC2V1P4</accession>
<gene>
    <name evidence="1" type="ORF">QFC19_008616</name>
</gene>
<dbReference type="Proteomes" id="UP001241377">
    <property type="component" value="Unassembled WGS sequence"/>
</dbReference>
<name>A0ACC2V1P4_9TREE</name>
<evidence type="ECO:0000313" key="1">
    <source>
        <dbReference type="EMBL" id="KAJ9092761.1"/>
    </source>
</evidence>
<sequence>MFTNQLASNFRTERINVTDVKLNQGSIFESFFIQGSQRWQSIRLTQGSQLTLREVGFRPTSGTTAKQDAVGNATVADTRSSFKCSNDMYNRIWALGPKSLQHACVRANTQPSTWTVDTENPTNGVFIRGQRAARSANLTGALPTDYTFSFETKITRGGFGFQLDAGIGGSGPLFYVVSNLPNATTFSTWNRTLLPPNSLVLGAGFAIVNQTTLPGYLYDKIPLKDIPEGEWLNVSARSESANIYTISINDRQVASINYTSYGYLPGPSPFYLGPTSVGIGGWQDQDAFYRNLRVTLPNGTIVYQNAMNDEDILGEYGVLQNPFRLVWLGDFYIGATSLAVSTADYEVYRGTLESSLEHASPAGAVGISNPMGINDKYAQAYVSTGSLILSDYQLDFLNSVSLYVESTADVDWLQSHWSAIQKQIQFSSSFVNPETQLWAPLNVFKGAPNGTAPSSQFVWTLQKMAILANLLGDSDSSEIYRQQANATSQAINRYLWNTTKGVYQVSLTDGNYSYIDMAMSIIAGVSTGNQTTSQLSRLGSLTYGPGYLQDSSVIGSNETTLAPYLSGYLLEALGIACRGKEMSFLLDNLWTLMAQPGEDYSGGAWEYVFPDGKPGLSVFTSLAHPWGSGATAALTRYALGLRPTAIGYSEWTFAPVELGLTHASGAIETPQGYINASWIMEHGKLVMTVDAPAGTSGLVVPHKSGTYNVGGKKGQIGQLVVKGGSTVVIRQE</sequence>
<keyword evidence="2" id="KW-1185">Reference proteome</keyword>
<reference evidence="1" key="1">
    <citation type="submission" date="2023-04" db="EMBL/GenBank/DDBJ databases">
        <title>Draft Genome sequencing of Naganishia species isolated from polar environments using Oxford Nanopore Technology.</title>
        <authorList>
            <person name="Leo P."/>
            <person name="Venkateswaran K."/>
        </authorList>
    </citation>
    <scope>NUCLEOTIDE SEQUENCE</scope>
    <source>
        <strain evidence="1">MNA-CCFEE 5261</strain>
    </source>
</reference>
<comment type="caution">
    <text evidence="1">The sequence shown here is derived from an EMBL/GenBank/DDBJ whole genome shotgun (WGS) entry which is preliminary data.</text>
</comment>
<evidence type="ECO:0000313" key="2">
    <source>
        <dbReference type="Proteomes" id="UP001241377"/>
    </source>
</evidence>
<proteinExistence type="predicted"/>
<protein>
    <submittedName>
        <fullName evidence="1">Uncharacterized protein</fullName>
    </submittedName>
</protein>